<sequence>MFSSDLVGVRLFTVASTVKLFDDLEEILKSPLFFPTVSAFSVER</sequence>
<name>A0A0K2VE62_LEPSM</name>
<protein>
    <submittedName>
        <fullName evidence="1">Uncharacterized protein</fullName>
    </submittedName>
</protein>
<dbReference type="AlphaFoldDB" id="A0A0K2VE62"/>
<organism evidence="1">
    <name type="scientific">Lepeophtheirus salmonis</name>
    <name type="common">Salmon louse</name>
    <name type="synonym">Caligus salmonis</name>
    <dbReference type="NCBI Taxonomy" id="72036"/>
    <lineage>
        <taxon>Eukaryota</taxon>
        <taxon>Metazoa</taxon>
        <taxon>Ecdysozoa</taxon>
        <taxon>Arthropoda</taxon>
        <taxon>Crustacea</taxon>
        <taxon>Multicrustacea</taxon>
        <taxon>Hexanauplia</taxon>
        <taxon>Copepoda</taxon>
        <taxon>Siphonostomatoida</taxon>
        <taxon>Caligidae</taxon>
        <taxon>Lepeophtheirus</taxon>
    </lineage>
</organism>
<reference evidence="1" key="1">
    <citation type="submission" date="2014-05" db="EMBL/GenBank/DDBJ databases">
        <authorList>
            <person name="Chronopoulou M."/>
        </authorList>
    </citation>
    <scope>NUCLEOTIDE SEQUENCE</scope>
    <source>
        <tissue evidence="1">Whole organism</tissue>
    </source>
</reference>
<evidence type="ECO:0000313" key="1">
    <source>
        <dbReference type="EMBL" id="CDW48764.1"/>
    </source>
</evidence>
<accession>A0A0K2VE62</accession>
<dbReference type="EMBL" id="HACA01031403">
    <property type="protein sequence ID" value="CDW48764.1"/>
    <property type="molecule type" value="Transcribed_RNA"/>
</dbReference>
<proteinExistence type="predicted"/>